<feature type="transmembrane region" description="Helical" evidence="12">
    <location>
        <begin position="348"/>
        <end position="372"/>
    </location>
</feature>
<dbReference type="Pfam" id="PF03188">
    <property type="entry name" value="Cytochrom_B561"/>
    <property type="match status" value="1"/>
</dbReference>
<feature type="binding site" description="axial binding residue" evidence="11">
    <location>
        <position position="281"/>
    </location>
    <ligand>
        <name>heme b</name>
        <dbReference type="ChEBI" id="CHEBI:60344"/>
        <label>1</label>
    </ligand>
    <ligandPart>
        <name>Fe</name>
        <dbReference type="ChEBI" id="CHEBI:18248"/>
    </ligandPart>
</feature>
<keyword evidence="6 10" id="KW-0249">Electron transport</keyword>
<dbReference type="SMART" id="SM00665">
    <property type="entry name" value="B561"/>
    <property type="match status" value="1"/>
</dbReference>
<comment type="caution">
    <text evidence="16">The sequence shown here is derived from an EMBL/GenBank/DDBJ whole genome shotgun (WGS) entry which is preliminary data.</text>
</comment>
<feature type="binding site" description="axial binding residue" evidence="11">
    <location>
        <position position="248"/>
    </location>
    <ligand>
        <name>heme b</name>
        <dbReference type="ChEBI" id="CHEBI:60344"/>
        <label>1</label>
    </ligand>
    <ligandPart>
        <name>Fe</name>
        <dbReference type="ChEBI" id="CHEBI:18248"/>
    </ligandPart>
</feature>
<dbReference type="GO" id="GO:0016020">
    <property type="term" value="C:membrane"/>
    <property type="evidence" value="ECO:0007669"/>
    <property type="project" value="UniProtKB-SubCell"/>
</dbReference>
<feature type="signal peptide" evidence="13">
    <location>
        <begin position="1"/>
        <end position="19"/>
    </location>
</feature>
<keyword evidence="7 12" id="KW-1133">Transmembrane helix</keyword>
<keyword evidence="11" id="KW-0408">Iron</keyword>
<reference evidence="17" key="1">
    <citation type="journal article" date="2016" name="Nature">
        <title>The genome of the seagrass Zostera marina reveals angiosperm adaptation to the sea.</title>
        <authorList>
            <person name="Olsen J.L."/>
            <person name="Rouze P."/>
            <person name="Verhelst B."/>
            <person name="Lin Y.-C."/>
            <person name="Bayer T."/>
            <person name="Collen J."/>
            <person name="Dattolo E."/>
            <person name="De Paoli E."/>
            <person name="Dittami S."/>
            <person name="Maumus F."/>
            <person name="Michel G."/>
            <person name="Kersting A."/>
            <person name="Lauritano C."/>
            <person name="Lohaus R."/>
            <person name="Toepel M."/>
            <person name="Tonon T."/>
            <person name="Vanneste K."/>
            <person name="Amirebrahimi M."/>
            <person name="Brakel J."/>
            <person name="Bostroem C."/>
            <person name="Chovatia M."/>
            <person name="Grimwood J."/>
            <person name="Jenkins J.W."/>
            <person name="Jueterbock A."/>
            <person name="Mraz A."/>
            <person name="Stam W.T."/>
            <person name="Tice H."/>
            <person name="Bornberg-Bauer E."/>
            <person name="Green P.J."/>
            <person name="Pearson G.A."/>
            <person name="Procaccini G."/>
            <person name="Duarte C.M."/>
            <person name="Schmutz J."/>
            <person name="Reusch T.B.H."/>
            <person name="Van de Peer Y."/>
        </authorList>
    </citation>
    <scope>NUCLEOTIDE SEQUENCE [LARGE SCALE GENOMIC DNA]</scope>
    <source>
        <strain evidence="17">cv. Finnish</strain>
    </source>
</reference>
<evidence type="ECO:0000256" key="2">
    <source>
        <dbReference type="ARBA" id="ARBA00022448"/>
    </source>
</evidence>
<dbReference type="GO" id="GO:0046872">
    <property type="term" value="F:metal ion binding"/>
    <property type="evidence" value="ECO:0007669"/>
    <property type="project" value="UniProtKB-KW"/>
</dbReference>
<comment type="cofactor">
    <cofactor evidence="10">
        <name>heme b</name>
        <dbReference type="ChEBI" id="CHEBI:60344"/>
    </cofactor>
    <text evidence="10">Binds 2 heme b groups non-covalently.</text>
</comment>
<sequence>MASCRYLLLVLCVLSSVATLFISSSAQNARCSAISFETRSYNFCTDLPTLDSTLHWTYDNTSNSIDFAYRSDASEGWVAWGINPTGSSIMRGTQAFVAYINSTDNGAINTRTTSIEGYSTSLEQGDLSFAVSGLSGEMVENTITIFANITLPPLSGNRTEYNHIWQVGPIDNGALSVHPLVAANTQAAGSIDFQSGASTGVGNSVIRRRNTHGVINALSWGVLMPIGVIMARYLRVFKAADPAWFYLHMTIQTSAYIIGVAGFSTGIQLGNDSEGIEQTEHRILGIALFCCATLQVFALLLRPSKDHKYRRFWNFYHHSIGYSVIVLSIINIFEGFEILSPENKWKNAYIGIISSLGGIALILEITTWIIVLNRKKAHGANP</sequence>
<evidence type="ECO:0000259" key="14">
    <source>
        <dbReference type="PROSITE" id="PS50836"/>
    </source>
</evidence>
<dbReference type="EMBL" id="LFYR01001488">
    <property type="protein sequence ID" value="KMZ61406.1"/>
    <property type="molecule type" value="Genomic_DNA"/>
</dbReference>
<keyword evidence="3 12" id="KW-0812">Transmembrane</keyword>
<evidence type="ECO:0000256" key="13">
    <source>
        <dbReference type="SAM" id="SignalP"/>
    </source>
</evidence>
<dbReference type="OMA" id="WPIVIKR"/>
<evidence type="ECO:0000256" key="1">
    <source>
        <dbReference type="ARBA" id="ARBA00004141"/>
    </source>
</evidence>
<evidence type="ECO:0000256" key="5">
    <source>
        <dbReference type="ARBA" id="ARBA00022729"/>
    </source>
</evidence>
<feature type="domain" description="Cytochrome b561" evidence="15">
    <location>
        <begin position="174"/>
        <end position="372"/>
    </location>
</feature>
<dbReference type="InterPro" id="IPR017214">
    <property type="entry name" value="UCP037471"/>
</dbReference>
<evidence type="ECO:0000313" key="16">
    <source>
        <dbReference type="EMBL" id="KMZ61406.1"/>
    </source>
</evidence>
<evidence type="ECO:0000256" key="9">
    <source>
        <dbReference type="ARBA" id="ARBA00053871"/>
    </source>
</evidence>
<dbReference type="PROSITE" id="PS50939">
    <property type="entry name" value="CYTOCHROME_B561"/>
    <property type="match status" value="1"/>
</dbReference>
<feature type="transmembrane region" description="Helical" evidence="12">
    <location>
        <begin position="283"/>
        <end position="301"/>
    </location>
</feature>
<evidence type="ECO:0000259" key="15">
    <source>
        <dbReference type="PROSITE" id="PS50939"/>
    </source>
</evidence>
<dbReference type="OrthoDB" id="2419613at2759"/>
<protein>
    <recommendedName>
        <fullName evidence="10">Cytochrome b561 and DOMON domain-containing protein</fullName>
    </recommendedName>
</protein>
<dbReference type="InterPro" id="IPR005018">
    <property type="entry name" value="DOMON_domain"/>
</dbReference>
<dbReference type="InterPro" id="IPR045265">
    <property type="entry name" value="AIR12_DOMON"/>
</dbReference>
<dbReference type="InterPro" id="IPR006593">
    <property type="entry name" value="Cyt_b561/ferric_Rdtase_TM"/>
</dbReference>
<comment type="subcellular location">
    <subcellularLocation>
        <location evidence="1">Membrane</location>
        <topology evidence="1">Multi-pass membrane protein</topology>
    </subcellularLocation>
</comment>
<feature type="domain" description="DOMON" evidence="14">
    <location>
        <begin position="50"/>
        <end position="168"/>
    </location>
</feature>
<dbReference type="AlphaFoldDB" id="A0A0K9NX81"/>
<dbReference type="CDD" id="cd09629">
    <property type="entry name" value="DOMON_CIL1_like"/>
    <property type="match status" value="1"/>
</dbReference>
<dbReference type="PANTHER" id="PTHR23130:SF199">
    <property type="entry name" value="CYTOCHROME B561 AND DOMON DOMAIN-CONTAINING PROTEIN"/>
    <property type="match status" value="1"/>
</dbReference>
<keyword evidence="2 10" id="KW-0813">Transport</keyword>
<evidence type="ECO:0000256" key="7">
    <source>
        <dbReference type="ARBA" id="ARBA00022989"/>
    </source>
</evidence>
<dbReference type="PROSITE" id="PS50836">
    <property type="entry name" value="DOMON"/>
    <property type="match status" value="1"/>
</dbReference>
<feature type="transmembrane region" description="Helical" evidence="12">
    <location>
        <begin position="313"/>
        <end position="333"/>
    </location>
</feature>
<dbReference type="PIRSF" id="PIRSF037471">
    <property type="entry name" value="UCP037471"/>
    <property type="match status" value="1"/>
</dbReference>
<keyword evidence="5 13" id="KW-0732">Signal</keyword>
<dbReference type="FunFam" id="1.20.120.1770:FF:000007">
    <property type="entry name" value="Cytochrome b561 and DOMON domain-containing protein"/>
    <property type="match status" value="1"/>
</dbReference>
<dbReference type="PANTHER" id="PTHR23130">
    <property type="entry name" value="CYTOCHROME B561 AND DOMON DOMAIN-CONTAINING PROTEIN"/>
    <property type="match status" value="1"/>
</dbReference>
<dbReference type="Gene3D" id="1.20.120.1770">
    <property type="match status" value="1"/>
</dbReference>
<keyword evidence="8 10" id="KW-0472">Membrane</keyword>
<evidence type="ECO:0000256" key="4">
    <source>
        <dbReference type="ARBA" id="ARBA00022723"/>
    </source>
</evidence>
<dbReference type="Proteomes" id="UP000036987">
    <property type="component" value="Unassembled WGS sequence"/>
</dbReference>
<gene>
    <name evidence="16" type="ORF">ZOSMA_52G00570</name>
</gene>
<evidence type="ECO:0000256" key="6">
    <source>
        <dbReference type="ARBA" id="ARBA00022982"/>
    </source>
</evidence>
<accession>A0A0K9NX81</accession>
<keyword evidence="4 11" id="KW-0479">Metal-binding</keyword>
<feature type="transmembrane region" description="Helical" evidence="12">
    <location>
        <begin position="243"/>
        <end position="263"/>
    </location>
</feature>
<evidence type="ECO:0000256" key="8">
    <source>
        <dbReference type="ARBA" id="ARBA00023136"/>
    </source>
</evidence>
<feature type="binding site" description="axial binding residue" evidence="11">
    <location>
        <position position="212"/>
    </location>
    <ligand>
        <name>heme b</name>
        <dbReference type="ChEBI" id="CHEBI:60344"/>
        <label>1</label>
    </ligand>
    <ligandPart>
        <name>Fe</name>
        <dbReference type="ChEBI" id="CHEBI:18248"/>
    </ligandPart>
</feature>
<comment type="function">
    <text evidence="9">May act as a catecholamine-responsive trans-membrane electron transporter.</text>
</comment>
<feature type="binding site" description="axial binding residue" evidence="11">
    <location>
        <position position="317"/>
    </location>
    <ligand>
        <name>heme b</name>
        <dbReference type="ChEBI" id="CHEBI:60344"/>
        <label>1</label>
    </ligand>
    <ligandPart>
        <name>Fe</name>
        <dbReference type="ChEBI" id="CHEBI:18248"/>
    </ligandPart>
</feature>
<feature type="chain" id="PRO_5005527288" description="Cytochrome b561 and DOMON domain-containing protein" evidence="13">
    <location>
        <begin position="20"/>
        <end position="382"/>
    </location>
</feature>
<evidence type="ECO:0000313" key="17">
    <source>
        <dbReference type="Proteomes" id="UP000036987"/>
    </source>
</evidence>
<evidence type="ECO:0000256" key="3">
    <source>
        <dbReference type="ARBA" id="ARBA00022692"/>
    </source>
</evidence>
<keyword evidence="17" id="KW-1185">Reference proteome</keyword>
<dbReference type="STRING" id="29655.A0A0K9NX81"/>
<feature type="transmembrane region" description="Helical" evidence="12">
    <location>
        <begin position="213"/>
        <end position="231"/>
    </location>
</feature>
<name>A0A0K9NX81_ZOSMR</name>
<organism evidence="16 17">
    <name type="scientific">Zostera marina</name>
    <name type="common">Eelgrass</name>
    <dbReference type="NCBI Taxonomy" id="29655"/>
    <lineage>
        <taxon>Eukaryota</taxon>
        <taxon>Viridiplantae</taxon>
        <taxon>Streptophyta</taxon>
        <taxon>Embryophyta</taxon>
        <taxon>Tracheophyta</taxon>
        <taxon>Spermatophyta</taxon>
        <taxon>Magnoliopsida</taxon>
        <taxon>Liliopsida</taxon>
        <taxon>Zosteraceae</taxon>
        <taxon>Zostera</taxon>
    </lineage>
</organism>
<dbReference type="CDD" id="cd08760">
    <property type="entry name" value="Cyt_b561_FRRS1_like"/>
    <property type="match status" value="1"/>
</dbReference>
<dbReference type="Pfam" id="PF04526">
    <property type="entry name" value="DUF568"/>
    <property type="match status" value="1"/>
</dbReference>
<proteinExistence type="predicted"/>
<evidence type="ECO:0000256" key="12">
    <source>
        <dbReference type="SAM" id="Phobius"/>
    </source>
</evidence>
<evidence type="ECO:0000256" key="11">
    <source>
        <dbReference type="PIRSR" id="PIRSR037471-1"/>
    </source>
</evidence>
<evidence type="ECO:0000256" key="10">
    <source>
        <dbReference type="PIRNR" id="PIRNR037471"/>
    </source>
</evidence>